<feature type="active site" evidence="4">
    <location>
        <position position="70"/>
    </location>
</feature>
<dbReference type="GO" id="GO:0005737">
    <property type="term" value="C:cytoplasm"/>
    <property type="evidence" value="ECO:0007669"/>
    <property type="project" value="InterPro"/>
</dbReference>
<dbReference type="RefSeq" id="WP_163315121.1">
    <property type="nucleotide sequence ID" value="NZ_JAAGAA010000002.1"/>
</dbReference>
<keyword evidence="4" id="KW-0145">Chemotaxis</keyword>
<dbReference type="PROSITE" id="PS50122">
    <property type="entry name" value="CHEB"/>
    <property type="match status" value="1"/>
</dbReference>
<evidence type="ECO:0000259" key="5">
    <source>
        <dbReference type="PROSITE" id="PS50122"/>
    </source>
</evidence>
<gene>
    <name evidence="6" type="ORF">GZH52_03565</name>
</gene>
<dbReference type="SUPFAM" id="SSF52738">
    <property type="entry name" value="Methylesterase CheB, C-terminal domain"/>
    <property type="match status" value="1"/>
</dbReference>
<keyword evidence="7" id="KW-1185">Reference proteome</keyword>
<dbReference type="EC" id="3.1.1.61" evidence="2"/>
<evidence type="ECO:0000256" key="2">
    <source>
        <dbReference type="ARBA" id="ARBA00039140"/>
    </source>
</evidence>
<dbReference type="Gene3D" id="3.40.50.180">
    <property type="entry name" value="Methylesterase CheB, C-terminal domain"/>
    <property type="match status" value="1"/>
</dbReference>
<comment type="catalytic activity">
    <reaction evidence="3">
        <text>[protein]-L-glutamate 5-O-methyl ester + H2O = L-glutamyl-[protein] + methanol + H(+)</text>
        <dbReference type="Rhea" id="RHEA:23236"/>
        <dbReference type="Rhea" id="RHEA-COMP:10208"/>
        <dbReference type="Rhea" id="RHEA-COMP:10311"/>
        <dbReference type="ChEBI" id="CHEBI:15377"/>
        <dbReference type="ChEBI" id="CHEBI:15378"/>
        <dbReference type="ChEBI" id="CHEBI:17790"/>
        <dbReference type="ChEBI" id="CHEBI:29973"/>
        <dbReference type="ChEBI" id="CHEBI:82795"/>
        <dbReference type="EC" id="3.1.1.61"/>
    </reaction>
</comment>
<keyword evidence="1 4" id="KW-0378">Hydrolase</keyword>
<comment type="caution">
    <text evidence="6">The sequence shown here is derived from an EMBL/GenBank/DDBJ whole genome shotgun (WGS) entry which is preliminary data.</text>
</comment>
<dbReference type="PANTHER" id="PTHR42872:SF6">
    <property type="entry name" value="PROTEIN-GLUTAMATE METHYLESTERASE_PROTEIN-GLUTAMINE GLUTAMINASE"/>
    <property type="match status" value="1"/>
</dbReference>
<dbReference type="GO" id="GO:0008984">
    <property type="term" value="F:protein-glutamate methylesterase activity"/>
    <property type="evidence" value="ECO:0007669"/>
    <property type="project" value="UniProtKB-EC"/>
</dbReference>
<dbReference type="CDD" id="cd16432">
    <property type="entry name" value="CheB_Rec"/>
    <property type="match status" value="1"/>
</dbReference>
<protein>
    <recommendedName>
        <fullName evidence="2">protein-glutamate methylesterase</fullName>
        <ecNumber evidence="2">3.1.1.61</ecNumber>
    </recommendedName>
</protein>
<feature type="active site" evidence="4">
    <location>
        <position position="167"/>
    </location>
</feature>
<reference evidence="6 7" key="1">
    <citation type="submission" date="2020-02" db="EMBL/GenBank/DDBJ databases">
        <authorList>
            <person name="Yang Z."/>
        </authorList>
    </citation>
    <scope>NUCLEOTIDE SEQUENCE [LARGE SCALE GENOMIC DNA]</scope>
    <source>
        <strain evidence="6 7">HX-7-9</strain>
    </source>
</reference>
<organism evidence="6 7">
    <name type="scientific">Crenobacter caeni</name>
    <dbReference type="NCBI Taxonomy" id="2705474"/>
    <lineage>
        <taxon>Bacteria</taxon>
        <taxon>Pseudomonadati</taxon>
        <taxon>Pseudomonadota</taxon>
        <taxon>Betaproteobacteria</taxon>
        <taxon>Neisseriales</taxon>
        <taxon>Neisseriaceae</taxon>
        <taxon>Crenobacter</taxon>
    </lineage>
</organism>
<dbReference type="InterPro" id="IPR000673">
    <property type="entry name" value="Sig_transdc_resp-reg_Me-estase"/>
</dbReference>
<dbReference type="GO" id="GO:0006935">
    <property type="term" value="P:chemotaxis"/>
    <property type="evidence" value="ECO:0007669"/>
    <property type="project" value="UniProtKB-UniRule"/>
</dbReference>
<evidence type="ECO:0000256" key="4">
    <source>
        <dbReference type="PROSITE-ProRule" id="PRU00050"/>
    </source>
</evidence>
<name>A0A6B2KNV7_9NEIS</name>
<proteinExistence type="predicted"/>
<evidence type="ECO:0000256" key="1">
    <source>
        <dbReference type="ARBA" id="ARBA00022801"/>
    </source>
</evidence>
<evidence type="ECO:0000256" key="3">
    <source>
        <dbReference type="ARBA" id="ARBA00048267"/>
    </source>
</evidence>
<evidence type="ECO:0000313" key="7">
    <source>
        <dbReference type="Proteomes" id="UP000482578"/>
    </source>
</evidence>
<dbReference type="GO" id="GO:0000156">
    <property type="term" value="F:phosphorelay response regulator activity"/>
    <property type="evidence" value="ECO:0007669"/>
    <property type="project" value="InterPro"/>
</dbReference>
<dbReference type="EMBL" id="JAAGAA010000002">
    <property type="protein sequence ID" value="NDV11875.1"/>
    <property type="molecule type" value="Genomic_DNA"/>
</dbReference>
<dbReference type="PANTHER" id="PTHR42872">
    <property type="entry name" value="PROTEIN-GLUTAMATE METHYLESTERASE/PROTEIN-GLUTAMINE GLUTAMINASE"/>
    <property type="match status" value="1"/>
</dbReference>
<dbReference type="InterPro" id="IPR035909">
    <property type="entry name" value="CheB_C"/>
</dbReference>
<evidence type="ECO:0000313" key="6">
    <source>
        <dbReference type="EMBL" id="NDV11875.1"/>
    </source>
</evidence>
<feature type="domain" description="CheB-type methylesterase" evidence="5">
    <location>
        <begin position="31"/>
        <end position="220"/>
    </location>
</feature>
<sequence>MSARPSGTMLPPIEVSPSLSADAILARARAPAPGRQPLIAIGASTGGTEALRVVLSALEAGSPAIVISQHMPEMFTRSFAERLDSLCRIRVKEAEAGEPVQAGVAYVAPGHSHLLLRATPAGGYTVQLDRGAPVNRHRPSVDVMFRSVANVAGRQALGVILTGMGRDGAEGLLEMREVGAYTLAQDEKSCVVFGMPREAILRGAAHEVLSLSEIAPRLTALCRQRIPVRTSP</sequence>
<dbReference type="Proteomes" id="UP000482578">
    <property type="component" value="Unassembled WGS sequence"/>
</dbReference>
<dbReference type="Pfam" id="PF01339">
    <property type="entry name" value="CheB_methylest"/>
    <property type="match status" value="1"/>
</dbReference>
<dbReference type="AlphaFoldDB" id="A0A6B2KNV7"/>
<feature type="active site" evidence="4">
    <location>
        <position position="44"/>
    </location>
</feature>
<accession>A0A6B2KNV7</accession>